<dbReference type="SUPFAM" id="SSF53474">
    <property type="entry name" value="alpha/beta-Hydrolases"/>
    <property type="match status" value="1"/>
</dbReference>
<comment type="similarity">
    <text evidence="1">Belongs to the AB hydrolase superfamily. Lipase family.</text>
</comment>
<feature type="active site" description="Nucleophile" evidence="6">
    <location>
        <position position="131"/>
    </location>
</feature>
<protein>
    <recommendedName>
        <fullName evidence="7">AB hydrolase-1 domain-containing protein</fullName>
    </recommendedName>
</protein>
<keyword evidence="5" id="KW-0325">Glycoprotein</keyword>
<keyword evidence="9" id="KW-1185">Reference proteome</keyword>
<dbReference type="InterPro" id="IPR025483">
    <property type="entry name" value="Lipase_euk"/>
</dbReference>
<proteinExistence type="inferred from homology"/>
<evidence type="ECO:0000256" key="4">
    <source>
        <dbReference type="ARBA" id="ARBA00023098"/>
    </source>
</evidence>
<dbReference type="GO" id="GO:0016788">
    <property type="term" value="F:hydrolase activity, acting on ester bonds"/>
    <property type="evidence" value="ECO:0007669"/>
    <property type="project" value="InterPro"/>
</dbReference>
<reference evidence="8 9" key="1">
    <citation type="submission" date="2023-03" db="EMBL/GenBank/DDBJ databases">
        <title>High-quality genome of Scylla paramamosain provides insights in environmental adaptation.</title>
        <authorList>
            <person name="Zhang L."/>
        </authorList>
    </citation>
    <scope>NUCLEOTIDE SEQUENCE [LARGE SCALE GENOMIC DNA]</scope>
    <source>
        <strain evidence="8">LZ_2023a</strain>
        <tissue evidence="8">Muscle</tissue>
    </source>
</reference>
<keyword evidence="2" id="KW-0732">Signal</keyword>
<accession>A0AAW0UPF2</accession>
<keyword evidence="3" id="KW-0442">Lipid degradation</keyword>
<evidence type="ECO:0000256" key="5">
    <source>
        <dbReference type="ARBA" id="ARBA00023180"/>
    </source>
</evidence>
<gene>
    <name evidence="8" type="ORF">O3P69_002493</name>
</gene>
<keyword evidence="4" id="KW-0443">Lipid metabolism</keyword>
<evidence type="ECO:0000313" key="9">
    <source>
        <dbReference type="Proteomes" id="UP001487740"/>
    </source>
</evidence>
<comment type="caution">
    <text evidence="8">The sequence shown here is derived from an EMBL/GenBank/DDBJ whole genome shotgun (WGS) entry which is preliminary data.</text>
</comment>
<dbReference type="Pfam" id="PF00561">
    <property type="entry name" value="Abhydrolase_1"/>
    <property type="match status" value="1"/>
</dbReference>
<dbReference type="InterPro" id="IPR029058">
    <property type="entry name" value="AB_hydrolase_fold"/>
</dbReference>
<feature type="domain" description="AB hydrolase-1" evidence="7">
    <location>
        <begin position="41"/>
        <end position="146"/>
    </location>
</feature>
<name>A0AAW0UPF2_SCYPA</name>
<feature type="active site" description="Charge relay system" evidence="6">
    <location>
        <position position="321"/>
    </location>
</feature>
<dbReference type="PANTHER" id="PTHR11005">
    <property type="entry name" value="LYSOSOMAL ACID LIPASE-RELATED"/>
    <property type="match status" value="1"/>
</dbReference>
<evidence type="ECO:0000256" key="6">
    <source>
        <dbReference type="PIRSR" id="PIRSR000862-1"/>
    </source>
</evidence>
<dbReference type="Proteomes" id="UP001487740">
    <property type="component" value="Unassembled WGS sequence"/>
</dbReference>
<dbReference type="PIRSF" id="PIRSF000862">
    <property type="entry name" value="Steryl_ester_lip"/>
    <property type="match status" value="1"/>
</dbReference>
<evidence type="ECO:0000256" key="1">
    <source>
        <dbReference type="ARBA" id="ARBA00010701"/>
    </source>
</evidence>
<sequence>MNMTTTEIIEAMGYPTEIHHLHRIPHGINRTTGGDRPVALLQHCLLCSSADYIMNTPDQALAYVLADAGYDVWMPNFRGNTYSTNHVELDPADIKFWAFSWDDMAVNDVPNSIDYILATTGHEDLYYVGWSMGTTAFWAMMSELPEYNNKVRDNGCHGSSGLPELCPWSSRGAGAILRRHRHHLNTAGPENWCDSESIAADICYNFLFIIAGPDSEELNEEFLPVILSHTPAGSSVHTFNHYAQTVMSGKFQKYDYGLLGNLNHYGQNTPPLYNLSAVTAPIGLFWGQTDWIAPPQDVARLADELPNVALNHRVDKDEFNHLDFGWCKHPYEYVNRHVVDFLAKF</sequence>
<evidence type="ECO:0000256" key="3">
    <source>
        <dbReference type="ARBA" id="ARBA00022963"/>
    </source>
</evidence>
<dbReference type="InterPro" id="IPR000073">
    <property type="entry name" value="AB_hydrolase_1"/>
</dbReference>
<dbReference type="EMBL" id="JARAKH010000009">
    <property type="protein sequence ID" value="KAK8400725.1"/>
    <property type="molecule type" value="Genomic_DNA"/>
</dbReference>
<evidence type="ECO:0000313" key="8">
    <source>
        <dbReference type="EMBL" id="KAK8400725.1"/>
    </source>
</evidence>
<organism evidence="8 9">
    <name type="scientific">Scylla paramamosain</name>
    <name type="common">Mud crab</name>
    <dbReference type="NCBI Taxonomy" id="85552"/>
    <lineage>
        <taxon>Eukaryota</taxon>
        <taxon>Metazoa</taxon>
        <taxon>Ecdysozoa</taxon>
        <taxon>Arthropoda</taxon>
        <taxon>Crustacea</taxon>
        <taxon>Multicrustacea</taxon>
        <taxon>Malacostraca</taxon>
        <taxon>Eumalacostraca</taxon>
        <taxon>Eucarida</taxon>
        <taxon>Decapoda</taxon>
        <taxon>Pleocyemata</taxon>
        <taxon>Brachyura</taxon>
        <taxon>Eubrachyura</taxon>
        <taxon>Portunoidea</taxon>
        <taxon>Portunidae</taxon>
        <taxon>Portuninae</taxon>
        <taxon>Scylla</taxon>
    </lineage>
</organism>
<dbReference type="AlphaFoldDB" id="A0AAW0UPF2"/>
<dbReference type="Gene3D" id="3.40.50.1820">
    <property type="entry name" value="alpha/beta hydrolase"/>
    <property type="match status" value="1"/>
</dbReference>
<feature type="active site" description="Charge relay system" evidence="6">
    <location>
        <position position="290"/>
    </location>
</feature>
<evidence type="ECO:0000256" key="2">
    <source>
        <dbReference type="ARBA" id="ARBA00022729"/>
    </source>
</evidence>
<evidence type="ECO:0000259" key="7">
    <source>
        <dbReference type="Pfam" id="PF00561"/>
    </source>
</evidence>
<dbReference type="GO" id="GO:0016042">
    <property type="term" value="P:lipid catabolic process"/>
    <property type="evidence" value="ECO:0007669"/>
    <property type="project" value="UniProtKB-KW"/>
</dbReference>